<dbReference type="SUPFAM" id="SSF55874">
    <property type="entry name" value="ATPase domain of HSP90 chaperone/DNA topoisomerase II/histidine kinase"/>
    <property type="match status" value="1"/>
</dbReference>
<dbReference type="InterPro" id="IPR003594">
    <property type="entry name" value="HATPase_dom"/>
</dbReference>
<dbReference type="EC" id="2.7.13.3" evidence="2"/>
<evidence type="ECO:0000256" key="5">
    <source>
        <dbReference type="ARBA" id="ARBA00022741"/>
    </source>
</evidence>
<accession>A0A5A9W2V4</accession>
<dbReference type="SMART" id="SM00387">
    <property type="entry name" value="HATPase_c"/>
    <property type="match status" value="1"/>
</dbReference>
<comment type="catalytic activity">
    <reaction evidence="1">
        <text>ATP + protein L-histidine = ADP + protein N-phospho-L-histidine.</text>
        <dbReference type="EC" id="2.7.13.3"/>
    </reaction>
</comment>
<evidence type="ECO:0000256" key="6">
    <source>
        <dbReference type="ARBA" id="ARBA00022777"/>
    </source>
</evidence>
<organism evidence="10 11">
    <name type="scientific">Nitrincola tapanii</name>
    <dbReference type="NCBI Taxonomy" id="1708751"/>
    <lineage>
        <taxon>Bacteria</taxon>
        <taxon>Pseudomonadati</taxon>
        <taxon>Pseudomonadota</taxon>
        <taxon>Gammaproteobacteria</taxon>
        <taxon>Oceanospirillales</taxon>
        <taxon>Oceanospirillaceae</taxon>
        <taxon>Nitrincola</taxon>
    </lineage>
</organism>
<keyword evidence="5" id="KW-0547">Nucleotide-binding</keyword>
<dbReference type="EMBL" id="SMRS01000006">
    <property type="protein sequence ID" value="KAA0874435.1"/>
    <property type="molecule type" value="Genomic_DNA"/>
</dbReference>
<dbReference type="RefSeq" id="WP_149391168.1">
    <property type="nucleotide sequence ID" value="NZ_SMRS01000006.1"/>
</dbReference>
<dbReference type="AlphaFoldDB" id="A0A5A9W2V4"/>
<dbReference type="Gene3D" id="3.30.565.10">
    <property type="entry name" value="Histidine kinase-like ATPase, C-terminal domain"/>
    <property type="match status" value="1"/>
</dbReference>
<keyword evidence="3" id="KW-0597">Phosphoprotein</keyword>
<evidence type="ECO:0000256" key="8">
    <source>
        <dbReference type="ARBA" id="ARBA00023012"/>
    </source>
</evidence>
<dbReference type="PANTHER" id="PTHR24421:SF10">
    <property type="entry name" value="NITRATE_NITRITE SENSOR PROTEIN NARQ"/>
    <property type="match status" value="1"/>
</dbReference>
<evidence type="ECO:0000313" key="10">
    <source>
        <dbReference type="EMBL" id="KAA0874435.1"/>
    </source>
</evidence>
<dbReference type="GO" id="GO:0046983">
    <property type="term" value="F:protein dimerization activity"/>
    <property type="evidence" value="ECO:0007669"/>
    <property type="project" value="InterPro"/>
</dbReference>
<name>A0A5A9W2V4_9GAMM</name>
<evidence type="ECO:0000313" key="11">
    <source>
        <dbReference type="Proteomes" id="UP000325302"/>
    </source>
</evidence>
<keyword evidence="7" id="KW-0067">ATP-binding</keyword>
<feature type="domain" description="Histidine kinase/HSP90-like ATPase" evidence="9">
    <location>
        <begin position="310"/>
        <end position="404"/>
    </location>
</feature>
<dbReference type="Gene3D" id="1.20.5.1930">
    <property type="match status" value="1"/>
</dbReference>
<dbReference type="CDD" id="cd16917">
    <property type="entry name" value="HATPase_UhpB-NarQ-NarX-like"/>
    <property type="match status" value="1"/>
</dbReference>
<dbReference type="Pfam" id="PF07730">
    <property type="entry name" value="HisKA_3"/>
    <property type="match status" value="1"/>
</dbReference>
<protein>
    <recommendedName>
        <fullName evidence="2">histidine kinase</fullName>
        <ecNumber evidence="2">2.7.13.3</ecNumber>
    </recommendedName>
</protein>
<keyword evidence="8" id="KW-0902">Two-component regulatory system</keyword>
<evidence type="ECO:0000256" key="3">
    <source>
        <dbReference type="ARBA" id="ARBA00022553"/>
    </source>
</evidence>
<evidence type="ECO:0000256" key="4">
    <source>
        <dbReference type="ARBA" id="ARBA00022679"/>
    </source>
</evidence>
<dbReference type="OrthoDB" id="9811306at2"/>
<keyword evidence="11" id="KW-1185">Reference proteome</keyword>
<reference evidence="10 11" key="1">
    <citation type="submission" date="2019-03" db="EMBL/GenBank/DDBJ databases">
        <title>Nitrincola sp. nov. isolated from an Indian soda lake.</title>
        <authorList>
            <person name="Joshi A."/>
            <person name="Thite S.V."/>
            <person name="Joseph N."/>
            <person name="Dhotre D."/>
            <person name="Moorthy M."/>
            <person name="Shouche Y.S."/>
        </authorList>
    </citation>
    <scope>NUCLEOTIDE SEQUENCE [LARGE SCALE GENOMIC DNA]</scope>
    <source>
        <strain evidence="10 11">MEB193</strain>
    </source>
</reference>
<comment type="caution">
    <text evidence="10">The sequence shown here is derived from an EMBL/GenBank/DDBJ whole genome shotgun (WGS) entry which is preliminary data.</text>
</comment>
<dbReference type="Pfam" id="PF02518">
    <property type="entry name" value="HATPase_c"/>
    <property type="match status" value="1"/>
</dbReference>
<dbReference type="PANTHER" id="PTHR24421">
    <property type="entry name" value="NITRATE/NITRITE SENSOR PROTEIN NARX-RELATED"/>
    <property type="match status" value="1"/>
</dbReference>
<evidence type="ECO:0000256" key="2">
    <source>
        <dbReference type="ARBA" id="ARBA00012438"/>
    </source>
</evidence>
<dbReference type="GO" id="GO:0005524">
    <property type="term" value="F:ATP binding"/>
    <property type="evidence" value="ECO:0007669"/>
    <property type="project" value="UniProtKB-KW"/>
</dbReference>
<gene>
    <name evidence="10" type="ORF">E1H14_09190</name>
</gene>
<dbReference type="Proteomes" id="UP000325302">
    <property type="component" value="Unassembled WGS sequence"/>
</dbReference>
<evidence type="ECO:0000259" key="9">
    <source>
        <dbReference type="SMART" id="SM00387"/>
    </source>
</evidence>
<dbReference type="InterPro" id="IPR036890">
    <property type="entry name" value="HATPase_C_sf"/>
</dbReference>
<dbReference type="GO" id="GO:0016020">
    <property type="term" value="C:membrane"/>
    <property type="evidence" value="ECO:0007669"/>
    <property type="project" value="InterPro"/>
</dbReference>
<evidence type="ECO:0000256" key="1">
    <source>
        <dbReference type="ARBA" id="ARBA00000085"/>
    </source>
</evidence>
<dbReference type="GO" id="GO:0000155">
    <property type="term" value="F:phosphorelay sensor kinase activity"/>
    <property type="evidence" value="ECO:0007669"/>
    <property type="project" value="InterPro"/>
</dbReference>
<keyword evidence="6" id="KW-0418">Kinase</keyword>
<keyword evidence="4" id="KW-0808">Transferase</keyword>
<sequence>MTQPSLEQANSRFFSDLLLWMRKLHPLAGTSLDTPTRVASQKARPHSSPLFSLEIARCEHWQVELAACLAPWWHHLSLPDTSQAWLGLPSSPCAQVGSSLLPLLTAAPEAKLPLPASWLEGLQSVPAEQQRVEACFETSTNTGKALWVQAQALDLPQGRHWWLLITPQPLSQSTQLALHNFLDNLETGLHLCQLQELRLQAARDEERRCHAAELHDSLAQMLAYLRLRTSRLQNQRPTCPVAEQALVDDIAQHTRHAYRLTRELISQTRIGLECPSLHAALMELVAEFENQSALVFELDDRALTQHPDARITRHLLMIAREALYNTLRHAQASHVRIQLLPLAPQGLHLSIEDNGQGLHAREPRADSFGLQIMRERAEKIGAQLHLGAGQSGGTRLDLYLNRLDL</sequence>
<dbReference type="InterPro" id="IPR011712">
    <property type="entry name" value="Sig_transdc_His_kin_sub3_dim/P"/>
</dbReference>
<dbReference type="InterPro" id="IPR050482">
    <property type="entry name" value="Sensor_HK_TwoCompSys"/>
</dbReference>
<evidence type="ECO:0000256" key="7">
    <source>
        <dbReference type="ARBA" id="ARBA00022840"/>
    </source>
</evidence>
<proteinExistence type="predicted"/>